<evidence type="ECO:0000256" key="8">
    <source>
        <dbReference type="ARBA" id="ARBA00022741"/>
    </source>
</evidence>
<organism evidence="21">
    <name type="scientific">Zea mays</name>
    <name type="common">Maize</name>
    <dbReference type="NCBI Taxonomy" id="4577"/>
    <lineage>
        <taxon>Eukaryota</taxon>
        <taxon>Viridiplantae</taxon>
        <taxon>Streptophyta</taxon>
        <taxon>Embryophyta</taxon>
        <taxon>Tracheophyta</taxon>
        <taxon>Spermatophyta</taxon>
        <taxon>Magnoliopsida</taxon>
        <taxon>Liliopsida</taxon>
        <taxon>Poales</taxon>
        <taxon>Poaceae</taxon>
        <taxon>PACMAD clade</taxon>
        <taxon>Panicoideae</taxon>
        <taxon>Andropogonodae</taxon>
        <taxon>Andropogoneae</taxon>
        <taxon>Tripsacinae</taxon>
        <taxon>Zea</taxon>
    </lineage>
</organism>
<evidence type="ECO:0000256" key="1">
    <source>
        <dbReference type="ARBA" id="ARBA00004479"/>
    </source>
</evidence>
<evidence type="ECO:0000313" key="21">
    <source>
        <dbReference type="EMBL" id="PWZ08426.1"/>
    </source>
</evidence>
<dbReference type="InterPro" id="IPR001245">
    <property type="entry name" value="Ser-Thr/Tyr_kinase_cat_dom"/>
</dbReference>
<evidence type="ECO:0000256" key="15">
    <source>
        <dbReference type="ARBA" id="ARBA00023180"/>
    </source>
</evidence>
<dbReference type="Proteomes" id="UP000251960">
    <property type="component" value="Chromosome 8"/>
</dbReference>
<keyword evidence="5" id="KW-0808">Transferase</keyword>
<feature type="binding site" evidence="18">
    <location>
        <position position="382"/>
    </location>
    <ligand>
        <name>ATP</name>
        <dbReference type="ChEBI" id="CHEBI:30616"/>
    </ligand>
</feature>
<keyword evidence="3" id="KW-0723">Serine/threonine-protein kinase</keyword>
<evidence type="ECO:0000256" key="10">
    <source>
        <dbReference type="ARBA" id="ARBA00022840"/>
    </source>
</evidence>
<keyword evidence="9 21" id="KW-0418">Kinase</keyword>
<evidence type="ECO:0000256" key="2">
    <source>
        <dbReference type="ARBA" id="ARBA00012513"/>
    </source>
</evidence>
<feature type="domain" description="Protein kinase" evidence="20">
    <location>
        <begin position="351"/>
        <end position="643"/>
    </location>
</feature>
<dbReference type="PANTHER" id="PTHR27009">
    <property type="entry name" value="RUST RESISTANCE KINASE LR10-RELATED"/>
    <property type="match status" value="1"/>
</dbReference>
<evidence type="ECO:0000256" key="16">
    <source>
        <dbReference type="ARBA" id="ARBA00047899"/>
    </source>
</evidence>
<feature type="transmembrane region" description="Helical" evidence="19">
    <location>
        <begin position="288"/>
        <end position="314"/>
    </location>
</feature>
<dbReference type="GO" id="GO:0030247">
    <property type="term" value="F:polysaccharide binding"/>
    <property type="evidence" value="ECO:0007669"/>
    <property type="project" value="InterPro"/>
</dbReference>
<dbReference type="ExpressionAtlas" id="A0A3L6DIJ0">
    <property type="expression patterns" value="baseline and differential"/>
</dbReference>
<evidence type="ECO:0000256" key="5">
    <source>
        <dbReference type="ARBA" id="ARBA00022679"/>
    </source>
</evidence>
<comment type="catalytic activity">
    <reaction evidence="17">
        <text>L-seryl-[protein] + ATP = O-phospho-L-seryl-[protein] + ADP + H(+)</text>
        <dbReference type="Rhea" id="RHEA:17989"/>
        <dbReference type="Rhea" id="RHEA-COMP:9863"/>
        <dbReference type="Rhea" id="RHEA-COMP:11604"/>
        <dbReference type="ChEBI" id="CHEBI:15378"/>
        <dbReference type="ChEBI" id="CHEBI:29999"/>
        <dbReference type="ChEBI" id="CHEBI:30616"/>
        <dbReference type="ChEBI" id="CHEBI:83421"/>
        <dbReference type="ChEBI" id="CHEBI:456216"/>
        <dbReference type="EC" id="2.7.11.1"/>
    </reaction>
</comment>
<evidence type="ECO:0000256" key="13">
    <source>
        <dbReference type="ARBA" id="ARBA00023157"/>
    </source>
</evidence>
<evidence type="ECO:0000256" key="17">
    <source>
        <dbReference type="ARBA" id="ARBA00048679"/>
    </source>
</evidence>
<proteinExistence type="predicted"/>
<dbReference type="InterPro" id="IPR025287">
    <property type="entry name" value="WAK_GUB"/>
</dbReference>
<evidence type="ECO:0000256" key="7">
    <source>
        <dbReference type="ARBA" id="ARBA00022729"/>
    </source>
</evidence>
<dbReference type="PROSITE" id="PS00107">
    <property type="entry name" value="PROTEIN_KINASE_ATP"/>
    <property type="match status" value="1"/>
</dbReference>
<dbReference type="InterPro" id="IPR011009">
    <property type="entry name" value="Kinase-like_dom_sf"/>
</dbReference>
<dbReference type="GO" id="GO:0004674">
    <property type="term" value="F:protein serine/threonine kinase activity"/>
    <property type="evidence" value="ECO:0007669"/>
    <property type="project" value="UniProtKB-KW"/>
</dbReference>
<keyword evidence="15" id="KW-0325">Glycoprotein</keyword>
<evidence type="ECO:0000256" key="3">
    <source>
        <dbReference type="ARBA" id="ARBA00022527"/>
    </source>
</evidence>
<dbReference type="AlphaFoldDB" id="A0A3L6DIJ0"/>
<evidence type="ECO:0000256" key="4">
    <source>
        <dbReference type="ARBA" id="ARBA00022536"/>
    </source>
</evidence>
<evidence type="ECO:0000256" key="14">
    <source>
        <dbReference type="ARBA" id="ARBA00023170"/>
    </source>
</evidence>
<evidence type="ECO:0000259" key="20">
    <source>
        <dbReference type="PROSITE" id="PS50011"/>
    </source>
</evidence>
<dbReference type="FunFam" id="3.30.200.20:FF:000059">
    <property type="entry name" value="S-receptor-like serine/threonine-protein kinase"/>
    <property type="match status" value="1"/>
</dbReference>
<sequence length="649" mass="71261">MATDSSKVLINLVDATSLCLPPPVFRLRHTQMSSFFAVAVALVLSSLIHGTTMATASSEESFFQKCPASSCSEGGPEIRFPFRLATSPLSCGAPGMELVCSKADTVLVHPNLGLCKVTAIWYGGSTITIVPLAVAAEHKCPFQKIISTNLSTDVYRPYGDRATLVSCSAEFIVPSHPASLAGPISCLTNASRRFAYLVPSFRPMDFLPLDCTVLSNSISVPYPASVNAGFNETARGAITFGETMLEWRVPNITDVCRDCEAEGRLCGFSSESRQAFCKSKDHSSRLKVIAVTTPVATVLVLSAMAGAALLHLALKSKYDDEIHRKVEMFLETYRTLKPRRYTFSEVRKMTRRFSSRLGQGGFGSVYKGELPNGGVPVPVAVKMLEDSTGEEEFISEVATIGTIHHANVVRLLGFCSERSRRALVYEFMPNASLEKYIRCSSQEQSSLITASKMLEIATGIARGIEYLHQGCDQRILHFDIKPSNILLDYNLNPKISDFGLAKLCARDQSVVALTAARGTMGYIAPELYSRNFGTVSCKSDVYSFGMVVLEMVVVSAKRRKYSPAETEDQNDDVCVPEWIYEEIVTGQEPREMARGERDMVRKLAIVALWCIQWNPPNRPSMTTVVNMLTDSLQSLKIPPKPFVSSFVGQ</sequence>
<feature type="transmembrane region" description="Helical" evidence="19">
    <location>
        <begin position="35"/>
        <end position="56"/>
    </location>
</feature>
<dbReference type="Pfam" id="PF13947">
    <property type="entry name" value="GUB_WAK_bind"/>
    <property type="match status" value="1"/>
</dbReference>
<keyword evidence="12 19" id="KW-0472">Membrane</keyword>
<dbReference type="SMART" id="SM00220">
    <property type="entry name" value="S_TKc"/>
    <property type="match status" value="1"/>
</dbReference>
<accession>A0A3L6DIJ0</accession>
<dbReference type="GO" id="GO:0005524">
    <property type="term" value="F:ATP binding"/>
    <property type="evidence" value="ECO:0007669"/>
    <property type="project" value="UniProtKB-UniRule"/>
</dbReference>
<keyword evidence="4" id="KW-0245">EGF-like domain</keyword>
<dbReference type="EMBL" id="NCVQ01000009">
    <property type="protein sequence ID" value="PWZ08426.1"/>
    <property type="molecule type" value="Genomic_DNA"/>
</dbReference>
<comment type="subcellular location">
    <subcellularLocation>
        <location evidence="1">Membrane</location>
        <topology evidence="1">Single-pass type I membrane protein</topology>
    </subcellularLocation>
</comment>
<evidence type="ECO:0000256" key="19">
    <source>
        <dbReference type="SAM" id="Phobius"/>
    </source>
</evidence>
<keyword evidence="10 18" id="KW-0067">ATP-binding</keyword>
<comment type="caution">
    <text evidence="21">The sequence shown here is derived from an EMBL/GenBank/DDBJ whole genome shotgun (WGS) entry which is preliminary data.</text>
</comment>
<reference evidence="21" key="1">
    <citation type="journal article" date="2018" name="Nat. Genet.">
        <title>Extensive intraspecific gene order and gene structural variations between Mo17 and other maize genomes.</title>
        <authorList>
            <person name="Sun S."/>
            <person name="Zhou Y."/>
            <person name="Chen J."/>
            <person name="Shi J."/>
            <person name="Zhao H."/>
            <person name="Zhao H."/>
            <person name="Song W."/>
            <person name="Zhang M."/>
            <person name="Cui Y."/>
            <person name="Dong X."/>
            <person name="Liu H."/>
            <person name="Ma X."/>
            <person name="Jiao Y."/>
            <person name="Wang B."/>
            <person name="Wei X."/>
            <person name="Stein J.C."/>
            <person name="Glaubitz J.C."/>
            <person name="Lu F."/>
            <person name="Yu G."/>
            <person name="Liang C."/>
            <person name="Fengler K."/>
            <person name="Li B."/>
            <person name="Rafalski A."/>
            <person name="Schnable P.S."/>
            <person name="Ware D.H."/>
            <person name="Buckler E.S."/>
            <person name="Lai J."/>
        </authorList>
    </citation>
    <scope>NUCLEOTIDE SEQUENCE [LARGE SCALE GENOMIC DNA]</scope>
    <source>
        <tissue evidence="21">Seedling</tissue>
    </source>
</reference>
<dbReference type="PROSITE" id="PS50011">
    <property type="entry name" value="PROTEIN_KINASE_DOM"/>
    <property type="match status" value="1"/>
</dbReference>
<dbReference type="EC" id="2.7.11.1" evidence="2"/>
<protein>
    <recommendedName>
        <fullName evidence="2">non-specific serine/threonine protein kinase</fullName>
        <ecNumber evidence="2">2.7.11.1</ecNumber>
    </recommendedName>
</protein>
<dbReference type="Pfam" id="PF07714">
    <property type="entry name" value="PK_Tyr_Ser-Thr"/>
    <property type="match status" value="1"/>
</dbReference>
<dbReference type="SUPFAM" id="SSF56112">
    <property type="entry name" value="Protein kinase-like (PK-like)"/>
    <property type="match status" value="1"/>
</dbReference>
<keyword evidence="11 19" id="KW-1133">Transmembrane helix</keyword>
<evidence type="ECO:0000256" key="9">
    <source>
        <dbReference type="ARBA" id="ARBA00022777"/>
    </source>
</evidence>
<dbReference type="InterPro" id="IPR017441">
    <property type="entry name" value="Protein_kinase_ATP_BS"/>
</dbReference>
<keyword evidence="14" id="KW-0675">Receptor</keyword>
<dbReference type="InterPro" id="IPR045874">
    <property type="entry name" value="LRK10/LRL21-25-like"/>
</dbReference>
<dbReference type="GO" id="GO:0016020">
    <property type="term" value="C:membrane"/>
    <property type="evidence" value="ECO:0007669"/>
    <property type="project" value="UniProtKB-SubCell"/>
</dbReference>
<keyword evidence="8 18" id="KW-0547">Nucleotide-binding</keyword>
<keyword evidence="6 19" id="KW-0812">Transmembrane</keyword>
<name>A0A3L6DIJ0_MAIZE</name>
<keyword evidence="7" id="KW-0732">Signal</keyword>
<dbReference type="FunFam" id="1.10.510.10:FF:000590">
    <property type="entry name" value="PR5-like receptor kinase"/>
    <property type="match status" value="1"/>
</dbReference>
<evidence type="ECO:0000256" key="12">
    <source>
        <dbReference type="ARBA" id="ARBA00023136"/>
    </source>
</evidence>
<dbReference type="InterPro" id="IPR000719">
    <property type="entry name" value="Prot_kinase_dom"/>
</dbReference>
<gene>
    <name evidence="21" type="primary">LRK10_1</name>
    <name evidence="21" type="ORF">Zm00014a_014606</name>
</gene>
<dbReference type="InterPro" id="IPR008271">
    <property type="entry name" value="Ser/Thr_kinase_AS"/>
</dbReference>
<dbReference type="Gene3D" id="1.10.510.10">
    <property type="entry name" value="Transferase(Phosphotransferase) domain 1"/>
    <property type="match status" value="1"/>
</dbReference>
<dbReference type="Gene3D" id="3.30.200.20">
    <property type="entry name" value="Phosphorylase Kinase, domain 1"/>
    <property type="match status" value="1"/>
</dbReference>
<keyword evidence="13" id="KW-1015">Disulfide bond</keyword>
<evidence type="ECO:0000256" key="18">
    <source>
        <dbReference type="PROSITE-ProRule" id="PRU10141"/>
    </source>
</evidence>
<comment type="catalytic activity">
    <reaction evidence="16">
        <text>L-threonyl-[protein] + ATP = O-phospho-L-threonyl-[protein] + ADP + H(+)</text>
        <dbReference type="Rhea" id="RHEA:46608"/>
        <dbReference type="Rhea" id="RHEA-COMP:11060"/>
        <dbReference type="Rhea" id="RHEA-COMP:11605"/>
        <dbReference type="ChEBI" id="CHEBI:15378"/>
        <dbReference type="ChEBI" id="CHEBI:30013"/>
        <dbReference type="ChEBI" id="CHEBI:30616"/>
        <dbReference type="ChEBI" id="CHEBI:61977"/>
        <dbReference type="ChEBI" id="CHEBI:456216"/>
        <dbReference type="EC" id="2.7.11.1"/>
    </reaction>
</comment>
<evidence type="ECO:0000256" key="11">
    <source>
        <dbReference type="ARBA" id="ARBA00022989"/>
    </source>
</evidence>
<evidence type="ECO:0000256" key="6">
    <source>
        <dbReference type="ARBA" id="ARBA00022692"/>
    </source>
</evidence>
<dbReference type="PROSITE" id="PS00108">
    <property type="entry name" value="PROTEIN_KINASE_ST"/>
    <property type="match status" value="1"/>
</dbReference>